<feature type="compositionally biased region" description="Basic residues" evidence="1">
    <location>
        <begin position="47"/>
        <end position="57"/>
    </location>
</feature>
<feature type="compositionally biased region" description="Polar residues" evidence="1">
    <location>
        <begin position="59"/>
        <end position="70"/>
    </location>
</feature>
<reference evidence="2" key="1">
    <citation type="journal article" date="2011" name="Nat. Biotechnol.">
        <title>Genome sequencing and comparison of two nonhuman primate animal models, the cynomolgus and Chinese rhesus macaques.</title>
        <authorList>
            <person name="Yan G."/>
            <person name="Zhang G."/>
            <person name="Fang X."/>
            <person name="Zhang Y."/>
            <person name="Li C."/>
            <person name="Ling F."/>
            <person name="Cooper D.N."/>
            <person name="Li Q."/>
            <person name="Li Y."/>
            <person name="van Gool A.J."/>
            <person name="Du H."/>
            <person name="Chen J."/>
            <person name="Chen R."/>
            <person name="Zhang P."/>
            <person name="Huang Z."/>
            <person name="Thompson J.R."/>
            <person name="Meng Y."/>
            <person name="Bai Y."/>
            <person name="Wang J."/>
            <person name="Zhuo M."/>
            <person name="Wang T."/>
            <person name="Huang Y."/>
            <person name="Wei L."/>
            <person name="Li J."/>
            <person name="Wang Z."/>
            <person name="Hu H."/>
            <person name="Yang P."/>
            <person name="Le L."/>
            <person name="Stenson P.D."/>
            <person name="Li B."/>
            <person name="Liu X."/>
            <person name="Ball E.V."/>
            <person name="An N."/>
            <person name="Huang Q."/>
            <person name="Zhang Y."/>
            <person name="Fan W."/>
            <person name="Zhang X."/>
            <person name="Li Y."/>
            <person name="Wang W."/>
            <person name="Katze M.G."/>
            <person name="Su B."/>
            <person name="Nielsen R."/>
            <person name="Yang H."/>
            <person name="Wang J."/>
            <person name="Wang X."/>
            <person name="Wang J."/>
        </authorList>
    </citation>
    <scope>NUCLEOTIDE SEQUENCE [LARGE SCALE GENOMIC DNA]</scope>
    <source>
        <strain evidence="2">CR-5</strain>
    </source>
</reference>
<name>G7NBK6_MACMU</name>
<accession>G7NBK6</accession>
<feature type="non-terminal residue" evidence="2">
    <location>
        <position position="1"/>
    </location>
</feature>
<organism evidence="2">
    <name type="scientific">Macaca mulatta</name>
    <name type="common">Rhesus macaque</name>
    <dbReference type="NCBI Taxonomy" id="9544"/>
    <lineage>
        <taxon>Eukaryota</taxon>
        <taxon>Metazoa</taxon>
        <taxon>Chordata</taxon>
        <taxon>Craniata</taxon>
        <taxon>Vertebrata</taxon>
        <taxon>Euteleostomi</taxon>
        <taxon>Mammalia</taxon>
        <taxon>Eutheria</taxon>
        <taxon>Euarchontoglires</taxon>
        <taxon>Primates</taxon>
        <taxon>Haplorrhini</taxon>
        <taxon>Catarrhini</taxon>
        <taxon>Cercopithecidae</taxon>
        <taxon>Cercopithecinae</taxon>
        <taxon>Macaca</taxon>
    </lineage>
</organism>
<feature type="region of interest" description="Disordered" evidence="1">
    <location>
        <begin position="38"/>
        <end position="70"/>
    </location>
</feature>
<protein>
    <submittedName>
        <fullName evidence="2">Uncharacterized protein</fullName>
    </submittedName>
</protein>
<dbReference type="EMBL" id="CM001266">
    <property type="protein sequence ID" value="EHH22556.1"/>
    <property type="molecule type" value="Genomic_DNA"/>
</dbReference>
<gene>
    <name evidence="2" type="ORF">EGK_05848</name>
</gene>
<dbReference type="Proteomes" id="UP000013456">
    <property type="component" value="Chromosome 14"/>
</dbReference>
<feature type="non-terminal residue" evidence="2">
    <location>
        <position position="70"/>
    </location>
</feature>
<dbReference type="AlphaFoldDB" id="G7NBK6"/>
<evidence type="ECO:0000313" key="2">
    <source>
        <dbReference type="EMBL" id="EHH22556.1"/>
    </source>
</evidence>
<proteinExistence type="predicted"/>
<evidence type="ECO:0000256" key="1">
    <source>
        <dbReference type="SAM" id="MobiDB-lite"/>
    </source>
</evidence>
<sequence length="70" mass="7675">GASGDLSSVSGALPEAPRWHSQAVLSDRCHRAGNWHLQTQEQERQRPGKARALRHQGPKPSSQPRCSLPL</sequence>